<gene>
    <name evidence="3" type="ORF">D2962_13950</name>
</gene>
<sequence length="124" mass="13631">MNRALLILAHGSRAQGTEETVYKIAEKLKAAGEYRDVEVAFLQFNRPNLAESVNKLVSKGITEIVAAPAFLFTGNHVLKDIPEELKKVKAICPEVRIALAEPIGYDDRICGIISERAKGNLVEL</sequence>
<proteinExistence type="predicted"/>
<keyword evidence="1" id="KW-0479">Metal-binding</keyword>
<accession>A0A3G2R856</accession>
<dbReference type="PANTHER" id="PTHR33542">
    <property type="entry name" value="SIROHYDROCHLORIN FERROCHELATASE, CHLOROPLASTIC"/>
    <property type="match status" value="1"/>
</dbReference>
<dbReference type="Pfam" id="PF01903">
    <property type="entry name" value="CbiX"/>
    <property type="match status" value="1"/>
</dbReference>
<dbReference type="InterPro" id="IPR050963">
    <property type="entry name" value="Sirohydro_Cobaltochel/CbiX"/>
</dbReference>
<dbReference type="AlphaFoldDB" id="A0A3G2R856"/>
<dbReference type="EMBL" id="CP033169">
    <property type="protein sequence ID" value="AYO31555.1"/>
    <property type="molecule type" value="Genomic_DNA"/>
</dbReference>
<dbReference type="Gene3D" id="3.40.50.1400">
    <property type="match status" value="1"/>
</dbReference>
<keyword evidence="4" id="KW-1185">Reference proteome</keyword>
<dbReference type="SUPFAM" id="SSF53800">
    <property type="entry name" value="Chelatase"/>
    <property type="match status" value="1"/>
</dbReference>
<dbReference type="GO" id="GO:0046872">
    <property type="term" value="F:metal ion binding"/>
    <property type="evidence" value="ECO:0007669"/>
    <property type="project" value="UniProtKB-KW"/>
</dbReference>
<dbReference type="RefSeq" id="WP_122015343.1">
    <property type="nucleotide sequence ID" value="NZ_CP033169.1"/>
</dbReference>
<dbReference type="KEGG" id="bacg:D2962_13950"/>
<reference evidence="3 4" key="1">
    <citation type="submission" date="2018-10" db="EMBL/GenBank/DDBJ databases">
        <authorList>
            <person name="Zhang X."/>
        </authorList>
    </citation>
    <scope>NUCLEOTIDE SEQUENCE [LARGE SCALE GENOMIC DNA]</scope>
    <source>
        <strain evidence="3 4">SK-G1</strain>
    </source>
</reference>
<dbReference type="GO" id="GO:0016829">
    <property type="term" value="F:lyase activity"/>
    <property type="evidence" value="ECO:0007669"/>
    <property type="project" value="UniProtKB-KW"/>
</dbReference>
<protein>
    <submittedName>
        <fullName evidence="3">Cobalamin biosynthesis protein CbiX</fullName>
    </submittedName>
</protein>
<name>A0A3G2R856_9FIRM</name>
<dbReference type="Proteomes" id="UP000280960">
    <property type="component" value="Chromosome"/>
</dbReference>
<evidence type="ECO:0000313" key="4">
    <source>
        <dbReference type="Proteomes" id="UP000280960"/>
    </source>
</evidence>
<dbReference type="CDD" id="cd03416">
    <property type="entry name" value="CbiX_SirB_N"/>
    <property type="match status" value="1"/>
</dbReference>
<evidence type="ECO:0000313" key="3">
    <source>
        <dbReference type="EMBL" id="AYO31555.1"/>
    </source>
</evidence>
<organism evidence="3 4">
    <name type="scientific">Biomaibacter acetigenes</name>
    <dbReference type="NCBI Taxonomy" id="2316383"/>
    <lineage>
        <taxon>Bacteria</taxon>
        <taxon>Bacillati</taxon>
        <taxon>Bacillota</taxon>
        <taxon>Clostridia</taxon>
        <taxon>Thermosediminibacterales</taxon>
        <taxon>Tepidanaerobacteraceae</taxon>
        <taxon>Biomaibacter</taxon>
    </lineage>
</organism>
<dbReference type="InterPro" id="IPR002762">
    <property type="entry name" value="CbiX-like"/>
</dbReference>
<evidence type="ECO:0000256" key="1">
    <source>
        <dbReference type="ARBA" id="ARBA00022723"/>
    </source>
</evidence>
<evidence type="ECO:0000256" key="2">
    <source>
        <dbReference type="ARBA" id="ARBA00023239"/>
    </source>
</evidence>
<keyword evidence="2" id="KW-0456">Lyase</keyword>
<dbReference type="PANTHER" id="PTHR33542:SF3">
    <property type="entry name" value="SIROHYDROCHLORIN FERROCHELATASE, CHLOROPLASTIC"/>
    <property type="match status" value="1"/>
</dbReference>